<dbReference type="PANTHER" id="PTHR11923:SF51">
    <property type="entry name" value="LYSOSOME MEMBRANE PROTEIN 2"/>
    <property type="match status" value="1"/>
</dbReference>
<comment type="subcellular location">
    <subcellularLocation>
        <location evidence="1">Membrane</location>
    </subcellularLocation>
</comment>
<evidence type="ECO:0000313" key="8">
    <source>
        <dbReference type="EMBL" id="CAJ0598440.1"/>
    </source>
</evidence>
<keyword evidence="5 7" id="KW-0472">Membrane</keyword>
<comment type="similarity">
    <text evidence="2">Belongs to the CD36 family.</text>
</comment>
<dbReference type="Proteomes" id="UP001176961">
    <property type="component" value="Unassembled WGS sequence"/>
</dbReference>
<evidence type="ECO:0000256" key="7">
    <source>
        <dbReference type="SAM" id="Phobius"/>
    </source>
</evidence>
<keyword evidence="9" id="KW-1185">Reference proteome</keyword>
<dbReference type="GO" id="GO:0016020">
    <property type="term" value="C:membrane"/>
    <property type="evidence" value="ECO:0007669"/>
    <property type="project" value="UniProtKB-SubCell"/>
</dbReference>
<evidence type="ECO:0008006" key="10">
    <source>
        <dbReference type="Google" id="ProtNLM"/>
    </source>
</evidence>
<keyword evidence="3 7" id="KW-0812">Transmembrane</keyword>
<gene>
    <name evidence="8" type="ORF">CYNAS_LOCUS10423</name>
</gene>
<accession>A0AA36GUK4</accession>
<dbReference type="EMBL" id="CATQJL010000223">
    <property type="protein sequence ID" value="CAJ0598440.1"/>
    <property type="molecule type" value="Genomic_DNA"/>
</dbReference>
<dbReference type="InterPro" id="IPR002159">
    <property type="entry name" value="CD36_fam"/>
</dbReference>
<protein>
    <recommendedName>
        <fullName evidence="10">CD36 family protein</fullName>
    </recommendedName>
</protein>
<dbReference type="Pfam" id="PF01130">
    <property type="entry name" value="CD36"/>
    <property type="match status" value="1"/>
</dbReference>
<dbReference type="GO" id="GO:0005044">
    <property type="term" value="F:scavenger receptor activity"/>
    <property type="evidence" value="ECO:0007669"/>
    <property type="project" value="TreeGrafter"/>
</dbReference>
<sequence>MDEQGLHKVPNILSRYPSLGELNAIQLLTYCYCRPYCPQRNCTLVYIRYILAVPDTPVNLGLGYGVEEDLAWINVLERDHLGYETVNGTRRLNPMTKSWVHPAYYMQQQIWLYHLENLDSVLQGAKPRVKEIGPFTFVEQQWKSFYKFDQNDTRVFYRTNHVFTFNSTLSCPTCSLKQKVILPNVIFQKLVDFSSTSLPAKIAIEAILRVVGEAPFVNVTVREALFDGYHDPLIDLVCKRDILAQLCEMLKIPQRIGFFYKQNNTDDGLYQVSTGLNEPWNIGQVHSFNNMSAFPESVWDSADAREIRGTDGQLFPPLLKEGGPIDIFAGPICRTVTMRFRKRSDFRNIAAFRYGFRSDIYDPNVPENRGYCNKNNTPAFFNTTVQIPGCLPKGLLDISRCLPASPRIYISQPHFLHVHPAVISTVDGVRAPDKRNDETFVDVEPITGVPIRANKLTQVNIGMTKGSLSILPLMRNMIYPTLWINETAVFDDGTKQQLDGLMFAKHLTNVIGVTFLTIGLLGFFAIVASVVIYTVLKPRTEDEQPILQEDAEEEIFK</sequence>
<evidence type="ECO:0000256" key="5">
    <source>
        <dbReference type="ARBA" id="ARBA00023136"/>
    </source>
</evidence>
<name>A0AA36GUK4_CYLNA</name>
<dbReference type="PRINTS" id="PR01609">
    <property type="entry name" value="CD36FAMILY"/>
</dbReference>
<reference evidence="8" key="1">
    <citation type="submission" date="2023-07" db="EMBL/GenBank/DDBJ databases">
        <authorList>
            <consortium name="CYATHOMIX"/>
        </authorList>
    </citation>
    <scope>NUCLEOTIDE SEQUENCE</scope>
    <source>
        <strain evidence="8">N/A</strain>
    </source>
</reference>
<dbReference type="GO" id="GO:0005737">
    <property type="term" value="C:cytoplasm"/>
    <property type="evidence" value="ECO:0007669"/>
    <property type="project" value="TreeGrafter"/>
</dbReference>
<organism evidence="8 9">
    <name type="scientific">Cylicocyclus nassatus</name>
    <name type="common">Nematode worm</name>
    <dbReference type="NCBI Taxonomy" id="53992"/>
    <lineage>
        <taxon>Eukaryota</taxon>
        <taxon>Metazoa</taxon>
        <taxon>Ecdysozoa</taxon>
        <taxon>Nematoda</taxon>
        <taxon>Chromadorea</taxon>
        <taxon>Rhabditida</taxon>
        <taxon>Rhabditina</taxon>
        <taxon>Rhabditomorpha</taxon>
        <taxon>Strongyloidea</taxon>
        <taxon>Strongylidae</taxon>
        <taxon>Cylicocyclus</taxon>
    </lineage>
</organism>
<dbReference type="AlphaFoldDB" id="A0AA36GUK4"/>
<dbReference type="PANTHER" id="PTHR11923">
    <property type="entry name" value="SCAVENGER RECEPTOR CLASS B TYPE-1 SR-B1"/>
    <property type="match status" value="1"/>
</dbReference>
<comment type="caution">
    <text evidence="8">The sequence shown here is derived from an EMBL/GenBank/DDBJ whole genome shotgun (WGS) entry which is preliminary data.</text>
</comment>
<evidence type="ECO:0000256" key="4">
    <source>
        <dbReference type="ARBA" id="ARBA00022989"/>
    </source>
</evidence>
<evidence type="ECO:0000313" key="9">
    <source>
        <dbReference type="Proteomes" id="UP001176961"/>
    </source>
</evidence>
<evidence type="ECO:0000256" key="3">
    <source>
        <dbReference type="ARBA" id="ARBA00022692"/>
    </source>
</evidence>
<evidence type="ECO:0000256" key="2">
    <source>
        <dbReference type="ARBA" id="ARBA00010532"/>
    </source>
</evidence>
<feature type="transmembrane region" description="Helical" evidence="7">
    <location>
        <begin position="510"/>
        <end position="536"/>
    </location>
</feature>
<evidence type="ECO:0000256" key="6">
    <source>
        <dbReference type="ARBA" id="ARBA00023180"/>
    </source>
</evidence>
<keyword evidence="4 7" id="KW-1133">Transmembrane helix</keyword>
<evidence type="ECO:0000256" key="1">
    <source>
        <dbReference type="ARBA" id="ARBA00004370"/>
    </source>
</evidence>
<keyword evidence="6" id="KW-0325">Glycoprotein</keyword>
<proteinExistence type="inferred from homology"/>